<comment type="similarity">
    <text evidence="1">Belongs to the short-chain dehydrogenases/reductases (SDR) family.</text>
</comment>
<dbReference type="Gene3D" id="3.40.50.720">
    <property type="entry name" value="NAD(P)-binding Rossmann-like Domain"/>
    <property type="match status" value="1"/>
</dbReference>
<gene>
    <name evidence="3" type="ORF">GEV47_00860</name>
</gene>
<name>A0A843YIP9_9BURK</name>
<organism evidence="3 4">
    <name type="scientific">Glaciimonas soli</name>
    <dbReference type="NCBI Taxonomy" id="2590999"/>
    <lineage>
        <taxon>Bacteria</taxon>
        <taxon>Pseudomonadati</taxon>
        <taxon>Pseudomonadota</taxon>
        <taxon>Betaproteobacteria</taxon>
        <taxon>Burkholderiales</taxon>
        <taxon>Oxalobacteraceae</taxon>
        <taxon>Glaciimonas</taxon>
    </lineage>
</organism>
<accession>A0A843YIP9</accession>
<dbReference type="PANTHER" id="PTHR24321:SF8">
    <property type="entry name" value="ESTRADIOL 17-BETA-DEHYDROGENASE 8-RELATED"/>
    <property type="match status" value="1"/>
</dbReference>
<dbReference type="SUPFAM" id="SSF51735">
    <property type="entry name" value="NAD(P)-binding Rossmann-fold domains"/>
    <property type="match status" value="1"/>
</dbReference>
<dbReference type="EMBL" id="WINI01000001">
    <property type="protein sequence ID" value="MQQ99234.1"/>
    <property type="molecule type" value="Genomic_DNA"/>
</dbReference>
<dbReference type="Proteomes" id="UP000451565">
    <property type="component" value="Unassembled WGS sequence"/>
</dbReference>
<dbReference type="InterPro" id="IPR002347">
    <property type="entry name" value="SDR_fam"/>
</dbReference>
<evidence type="ECO:0000313" key="4">
    <source>
        <dbReference type="Proteomes" id="UP000451565"/>
    </source>
</evidence>
<dbReference type="RefSeq" id="WP_153232837.1">
    <property type="nucleotide sequence ID" value="NZ_WINI01000001.1"/>
</dbReference>
<evidence type="ECO:0000313" key="3">
    <source>
        <dbReference type="EMBL" id="MQQ99234.1"/>
    </source>
</evidence>
<dbReference type="AlphaFoldDB" id="A0A843YIP9"/>
<dbReference type="InterPro" id="IPR020904">
    <property type="entry name" value="Sc_DH/Rdtase_CS"/>
</dbReference>
<dbReference type="PROSITE" id="PS00061">
    <property type="entry name" value="ADH_SHORT"/>
    <property type="match status" value="1"/>
</dbReference>
<dbReference type="NCBIfam" id="NF005559">
    <property type="entry name" value="PRK07231.1"/>
    <property type="match status" value="1"/>
</dbReference>
<dbReference type="PRINTS" id="PR00081">
    <property type="entry name" value="GDHRDH"/>
</dbReference>
<proteinExistence type="inferred from homology"/>
<dbReference type="PANTHER" id="PTHR24321">
    <property type="entry name" value="DEHYDROGENASES, SHORT CHAIN"/>
    <property type="match status" value="1"/>
</dbReference>
<dbReference type="PRINTS" id="PR00080">
    <property type="entry name" value="SDRFAMILY"/>
</dbReference>
<dbReference type="InterPro" id="IPR036291">
    <property type="entry name" value="NAD(P)-bd_dom_sf"/>
</dbReference>
<dbReference type="GO" id="GO:0047936">
    <property type="term" value="F:glucose 1-dehydrogenase [NAD(P)+] activity"/>
    <property type="evidence" value="ECO:0007669"/>
    <property type="project" value="UniProtKB-EC"/>
</dbReference>
<dbReference type="CDD" id="cd05233">
    <property type="entry name" value="SDR_c"/>
    <property type="match status" value="1"/>
</dbReference>
<keyword evidence="4" id="KW-1185">Reference proteome</keyword>
<dbReference type="OrthoDB" id="7064009at2"/>
<reference evidence="3 4" key="1">
    <citation type="submission" date="2019-10" db="EMBL/GenBank/DDBJ databases">
        <title>Glaciimonas soli sp. nov., a psychrophilic bacterium isolated from the forest soil of a high elevation mountain in Taiwan.</title>
        <authorList>
            <person name="Wang L.-T."/>
            <person name="Shieh W.Y."/>
        </authorList>
    </citation>
    <scope>NUCLEOTIDE SEQUENCE [LARGE SCALE GENOMIC DNA]</scope>
    <source>
        <strain evidence="3 4">GS1</strain>
    </source>
</reference>
<comment type="caution">
    <text evidence="3">The sequence shown here is derived from an EMBL/GenBank/DDBJ whole genome shotgun (WGS) entry which is preliminary data.</text>
</comment>
<dbReference type="FunFam" id="3.40.50.720:FF:000084">
    <property type="entry name" value="Short-chain dehydrogenase reductase"/>
    <property type="match status" value="1"/>
</dbReference>
<dbReference type="EC" id="1.1.1.47" evidence="3"/>
<evidence type="ECO:0000256" key="2">
    <source>
        <dbReference type="ARBA" id="ARBA00023002"/>
    </source>
</evidence>
<evidence type="ECO:0000256" key="1">
    <source>
        <dbReference type="ARBA" id="ARBA00006484"/>
    </source>
</evidence>
<dbReference type="Pfam" id="PF13561">
    <property type="entry name" value="adh_short_C2"/>
    <property type="match status" value="1"/>
</dbReference>
<protein>
    <submittedName>
        <fullName evidence="3">Glucose 1-dehydrogenase</fullName>
        <ecNumber evidence="3">1.1.1.47</ecNumber>
    </submittedName>
</protein>
<keyword evidence="2 3" id="KW-0560">Oxidoreductase</keyword>
<sequence>MQIENFHNKVIMITGAASGFGKLLAEQLAGLGARLILGDRNETGLAEVAALLRKSGAEVVAMRCDVSHEADVKALVDAGVKNFGRLDIGVNNAGLSSPMKSLLDTEESDLDINFAVNAKGVFFGMKYQIKQMLTQGGGTVLNVSSMAGLGGAPKLAAYCASKHAVVGLTKTAAIEFGRKNIRVNAICPFYSLTPMVTDSLAGDLESQQLLATGSPMKRLGQPQEIVSVMLMLCAPENSYMTGQAIAVDGGVSAS</sequence>